<dbReference type="PROSITE" id="PS50965">
    <property type="entry name" value="NERD"/>
    <property type="match status" value="1"/>
</dbReference>
<sequence>MLNYLLTLHFRNHHLYKKELENLIAGYEGERRFIELADQFSQKKLSLIWDYTFDIGTFTQIDVMILTQNSLNVYEIKNYHAQCESDGVTFKYNDHVVANNPYTQCRMATSRLTNLLRRERIDIDVIPHLVLIHPNCQMKLADLENDIMTLMMIDIPKHIYQLPPMEPRTADRILSTLNKYRCVSPYQPHTQYPFDLNQLAPGIFCPKCGSYRIGIHNRCIACQNCNCQEEKSSAVKRLIAECATLFPEQTFQKKDLMYLANHQVGRTTLHFYTRNLCRKLAQGLYQYENSHQLPQQLKLYRAHINDR</sequence>
<dbReference type="STRING" id="883112.HMPREF9707_01296"/>
<gene>
    <name evidence="2" type="ORF">HMPREF9707_01296</name>
</gene>
<comment type="caution">
    <text evidence="2">The sequence shown here is derived from an EMBL/GenBank/DDBJ whole genome shotgun (WGS) entry which is preliminary data.</text>
</comment>
<dbReference type="Proteomes" id="UP000005147">
    <property type="component" value="Unassembled WGS sequence"/>
</dbReference>
<dbReference type="PATRIC" id="fig|883112.3.peg.1291"/>
<accession>K1MDF9</accession>
<dbReference type="EMBL" id="AGZE01000034">
    <property type="protein sequence ID" value="EKB54119.1"/>
    <property type="molecule type" value="Genomic_DNA"/>
</dbReference>
<dbReference type="HOGENOM" id="CLU_073334_0_0_9"/>
<feature type="domain" description="NERD" evidence="1">
    <location>
        <begin position="25"/>
        <end position="135"/>
    </location>
</feature>
<dbReference type="InterPro" id="IPR011528">
    <property type="entry name" value="NERD"/>
</dbReference>
<name>K1MDF9_9LACT</name>
<evidence type="ECO:0000259" key="1">
    <source>
        <dbReference type="PROSITE" id="PS50965"/>
    </source>
</evidence>
<keyword evidence="3" id="KW-1185">Reference proteome</keyword>
<dbReference type="RefSeq" id="WP_006701938.1">
    <property type="nucleotide sequence ID" value="NZ_JH932301.1"/>
</dbReference>
<reference evidence="2 3" key="1">
    <citation type="submission" date="2012-07" db="EMBL/GenBank/DDBJ databases">
        <title>The Genome Sequence of Facklamia ignava CCUG 37419.</title>
        <authorList>
            <consortium name="The Broad Institute Genome Sequencing Platform"/>
            <person name="Earl A."/>
            <person name="Ward D."/>
            <person name="Feldgarden M."/>
            <person name="Gevers D."/>
            <person name="Huys G."/>
            <person name="Walker B."/>
            <person name="Young S.K."/>
            <person name="Zeng Q."/>
            <person name="Gargeya S."/>
            <person name="Fitzgerald M."/>
            <person name="Haas B."/>
            <person name="Abouelleil A."/>
            <person name="Alvarado L."/>
            <person name="Arachchi H.M."/>
            <person name="Berlin A.M."/>
            <person name="Chapman S.B."/>
            <person name="Goldberg J."/>
            <person name="Griggs A."/>
            <person name="Gujja S."/>
            <person name="Hansen M."/>
            <person name="Howarth C."/>
            <person name="Imamovic A."/>
            <person name="Larimer J."/>
            <person name="McCowen C."/>
            <person name="Montmayeur A."/>
            <person name="Murphy C."/>
            <person name="Neiman D."/>
            <person name="Pearson M."/>
            <person name="Priest M."/>
            <person name="Roberts A."/>
            <person name="Saif S."/>
            <person name="Shea T."/>
            <person name="Sisk P."/>
            <person name="Sykes S."/>
            <person name="Wortman J."/>
            <person name="Nusbaum C."/>
            <person name="Birren B."/>
        </authorList>
    </citation>
    <scope>NUCLEOTIDE SEQUENCE [LARGE SCALE GENOMIC DNA]</scope>
    <source>
        <strain evidence="2 3">CCUG 37419</strain>
    </source>
</reference>
<dbReference type="eggNOG" id="ENOG502Z8AV">
    <property type="taxonomic scope" value="Bacteria"/>
</dbReference>
<organism evidence="2 3">
    <name type="scientific">Falseniella ignava CCUG 37419</name>
    <dbReference type="NCBI Taxonomy" id="883112"/>
    <lineage>
        <taxon>Bacteria</taxon>
        <taxon>Bacillati</taxon>
        <taxon>Bacillota</taxon>
        <taxon>Bacilli</taxon>
        <taxon>Lactobacillales</taxon>
        <taxon>Aerococcaceae</taxon>
        <taxon>Falseniella</taxon>
    </lineage>
</organism>
<proteinExistence type="predicted"/>
<dbReference type="Pfam" id="PF08378">
    <property type="entry name" value="NERD"/>
    <property type="match status" value="1"/>
</dbReference>
<evidence type="ECO:0000313" key="2">
    <source>
        <dbReference type="EMBL" id="EKB54119.1"/>
    </source>
</evidence>
<dbReference type="AlphaFoldDB" id="K1MDF9"/>
<protein>
    <recommendedName>
        <fullName evidence="1">NERD domain-containing protein</fullName>
    </recommendedName>
</protein>
<evidence type="ECO:0000313" key="3">
    <source>
        <dbReference type="Proteomes" id="UP000005147"/>
    </source>
</evidence>